<dbReference type="InterPro" id="IPR003587">
    <property type="entry name" value="Hint_dom_N"/>
</dbReference>
<dbReference type="PANTHER" id="PTHR32305">
    <property type="match status" value="1"/>
</dbReference>
<gene>
    <name evidence="4" type="ORF">HMPREF0682_2783</name>
</gene>
<dbReference type="InterPro" id="IPR006530">
    <property type="entry name" value="YD"/>
</dbReference>
<dbReference type="InterPro" id="IPR045351">
    <property type="entry name" value="DUF6531"/>
</dbReference>
<dbReference type="GeneID" id="95359258"/>
<dbReference type="GO" id="GO:0016539">
    <property type="term" value="P:intein-mediated protein splicing"/>
    <property type="evidence" value="ECO:0007669"/>
    <property type="project" value="InterPro"/>
</dbReference>
<dbReference type="InterPro" id="IPR050708">
    <property type="entry name" value="T6SS_VgrG/RHS"/>
</dbReference>
<dbReference type="SMART" id="SM00306">
    <property type="entry name" value="HintN"/>
    <property type="match status" value="1"/>
</dbReference>
<dbReference type="Pfam" id="PF05593">
    <property type="entry name" value="RHS_repeat"/>
    <property type="match status" value="8"/>
</dbReference>
<evidence type="ECO:0000313" key="5">
    <source>
        <dbReference type="Proteomes" id="UP000017052"/>
    </source>
</evidence>
<dbReference type="Pfam" id="PF20148">
    <property type="entry name" value="DUF6531"/>
    <property type="match status" value="1"/>
</dbReference>
<dbReference type="Gene3D" id="2.170.16.10">
    <property type="entry name" value="Hedgehog/Intein (Hint) domain"/>
    <property type="match status" value="1"/>
</dbReference>
<dbReference type="InterPro" id="IPR006141">
    <property type="entry name" value="Intein_N"/>
</dbReference>
<evidence type="ECO:0000256" key="1">
    <source>
        <dbReference type="ARBA" id="ARBA00022737"/>
    </source>
</evidence>
<dbReference type="OrthoDB" id="3712874at2"/>
<sequence>MKVDEANLDALKGLPDVAYDFDVSAALESAFRSAATTLEDQRGSRSGYRSDALTDFAGYYSSLFSDNGTTQLSDLDEIVTNLRLVATEITELDEKARAENDRRRKAWEWAQRRANRNLLDHAHDALFGDEEPPFSQISDDEKSTSASAAVTSAPARSREDLTGSGPSGGVSSGRPSNLRSFATSSRAADAQLSGTTGTLNGKCSDFTESCSWATLDASGVVTALSTWLEENENDARWADVVAAAFEAAGADSGLASVPDSAVEASLAAAGVQAGRQDIVVDPPTAYGSPPTTGYADDPVNAFTGNFVEVEDDLGFVGVAGVLGWQRSYSALNPEVGAFGPGWSSWCEAGLAVDDEGARLRLPDGRVVIFPREGEGWGRASGENLWLAAVPGGSWELSSSWGLVWSLEATGRVRGTSQGEGTGVELTYDRAGRLVRLAHERGRALEVLWDGAGRRVVAVVADDGRRVDYVYDDAGRLVEAAGGAGARRYRWNEAGLIKEVVDADGVVEVSNEYDETGRVVRQRSPFGRLTRYAYLPGGITATSDEDGGRGNTWVHDRSGRLIGLVDAEGRRQSMFWDRWGNQVLVRERDGSETVSAYDRRGRLATRRLPSGARVDQEWDELDRLVESRVSVADGSGTVAVTRYEYEGVGRRPVRVVDPGGGATAMTWRDGLLTRITDPTGVRVRFDHDEHGDLVAVTDAAGNTARLVRDRVGRVVAAVTPLGNRTEFSYDAGGRLVCRTDPTGARTRFEYSAAGRTCAIIDPEGGRTSMSHGAHGARERTSDPLGRVVGESYDDLGNLAAVELPDGSTWEFGYDGLSRLTGMKDAGGGVWAMGYGPDGMLAATVDPTGVGRDVRRGWFGAPVSVRDGGDDWSAVWDRLGRLVSQTGPDGGTSLNRYDLCGRLVETVDATGAVTRYERDAAGRLVAVTQPGGTTYRYEYDECGRWAATISTGGRRYEIIYDADSRIAGELWPTGERVRTEFDRCGRILTRRQPGRGLVRFGYDRCGRITSVRDRWNGHRRFRYDEAGQLVEAVNALGGVTRFEYDEMGRQVAVVDPTGARTESSFDSMGRMTSRVDPLGRVTRYEWDAAGRMRGRVEPDGHRLEWGYDRAGRVDRSLSDGRLLSRVERDFVGRRLRLTDAAGRRVEEAWDGRGNLLHRLRDGLGVSYSYDVGGRRIAMRRPDGSSTGYEYDADNRLSAIVQPGLGRVEIDRDRLGRVVGVHGPGLEATWVWRDGAVVENRVNRRGFIQQIRIERDGDGRPVAEVRDGLRTVYEYDPAGQLTGARTSEGTRVTWEWDAGGRLVAETTDGSVTRHGYDRAGQLLWTRTPQGDRTDYTYDAAGRRIREAGPDGERLFSWDPRGFLASVTRVRHEQDTVMASARSELCVDAGGELAAVDGRAVYWDSDAAVPTLAQVGERVITDALAATVLSGDQQEALWLVPDVDGPAGSGSDLPAGLEGLQARVWGQSPGAGEGAGDTGGAGGGVAVGADGALRTGGLGWMGARVYDSLTRSFLSVDPAVPVTGAAWAANPYSYAGNDPAGMVDPTGLRPVSEDDLRVYQQASNSALENAVSAAGDWLSDNWEYIAAGAMVVAGVAVMCTGVGGPVGAAMLAGALTGAGGSVWSQKSSNGAVDWGTVLRDGAVGAATGLIGGGASAAAARATAGMTSCLGKNILTGAVEGAIDGGGSSGLEYLTSGQPITPAGFARAVGEGAGEGALGGGAGGALSKVSGVARYGCFTPDTPVVMADGSTKPISQVEAGDRVLAHDSVTGQNVPAAVERTFVHEKVPTLRVTTTGGTVETTGTHPFYVEDRGYIPAEQLHEGDILHTPDGRVTEVVSVQATGHAQTVHNLAIGGLHNYHVVTDTGQAILVHNNNGPSGCGINETQQGAIEKAASNPDDIFIKNKHLASASGNQAKFDTDDISEAQSWVAEGLKSGDSQVMPNPNHPNDTFRVVSDLGREVGTKGQTRIRSVLSIDGRVINAFPVKGV</sequence>
<dbReference type="Pfam" id="PF25023">
    <property type="entry name" value="TEN_YD-shell"/>
    <property type="match status" value="2"/>
</dbReference>
<dbReference type="Proteomes" id="UP000017052">
    <property type="component" value="Unassembled WGS sequence"/>
</dbReference>
<accession>U2Q5A5</accession>
<dbReference type="NCBIfam" id="TIGR03696">
    <property type="entry name" value="Rhs_assc_core"/>
    <property type="match status" value="1"/>
</dbReference>
<protein>
    <submittedName>
        <fullName evidence="4">Pretoxin HINT domain protein</fullName>
    </submittedName>
</protein>
<dbReference type="PROSITE" id="PS50817">
    <property type="entry name" value="INTEIN_N_TER"/>
    <property type="match status" value="1"/>
</dbReference>
<dbReference type="Gene3D" id="2.180.10.10">
    <property type="entry name" value="RHS repeat-associated core"/>
    <property type="match status" value="5"/>
</dbReference>
<dbReference type="CDD" id="cd00081">
    <property type="entry name" value="Hint"/>
    <property type="match status" value="1"/>
</dbReference>
<evidence type="ECO:0000313" key="4">
    <source>
        <dbReference type="EMBL" id="ERK51536.1"/>
    </source>
</evidence>
<dbReference type="RefSeq" id="WP_021798479.1">
    <property type="nucleotide sequence ID" value="NZ_ACVN02000276.1"/>
</dbReference>
<dbReference type="InterPro" id="IPR031325">
    <property type="entry name" value="RHS_repeat"/>
</dbReference>
<dbReference type="SUPFAM" id="SSF69304">
    <property type="entry name" value="Tricorn protease N-terminal domain"/>
    <property type="match status" value="2"/>
</dbReference>
<feature type="region of interest" description="Disordered" evidence="2">
    <location>
        <begin position="760"/>
        <end position="785"/>
    </location>
</feature>
<organism evidence="4 5">
    <name type="scientific">Propionibacterium acidifaciens F0233</name>
    <dbReference type="NCBI Taxonomy" id="553198"/>
    <lineage>
        <taxon>Bacteria</taxon>
        <taxon>Bacillati</taxon>
        <taxon>Actinomycetota</taxon>
        <taxon>Actinomycetes</taxon>
        <taxon>Propionibacteriales</taxon>
        <taxon>Propionibacteriaceae</taxon>
        <taxon>Propionibacterium</taxon>
    </lineage>
</organism>
<feature type="domain" description="Hint" evidence="3">
    <location>
        <begin position="1730"/>
        <end position="1825"/>
    </location>
</feature>
<dbReference type="InterPro" id="IPR036844">
    <property type="entry name" value="Hint_dom_sf"/>
</dbReference>
<keyword evidence="1" id="KW-0677">Repeat</keyword>
<reference evidence="4" key="1">
    <citation type="submission" date="2013-08" db="EMBL/GenBank/DDBJ databases">
        <authorList>
            <person name="Durkin A.S."/>
            <person name="Haft D.R."/>
            <person name="McCorrison J."/>
            <person name="Torralba M."/>
            <person name="Gillis M."/>
            <person name="Haft D.H."/>
            <person name="Methe B."/>
            <person name="Sutton G."/>
            <person name="Nelson K.E."/>
        </authorList>
    </citation>
    <scope>NUCLEOTIDE SEQUENCE [LARGE SCALE GENOMIC DNA]</scope>
    <source>
        <strain evidence="4">F0233</strain>
    </source>
</reference>
<evidence type="ECO:0000256" key="2">
    <source>
        <dbReference type="SAM" id="MobiDB-lite"/>
    </source>
</evidence>
<dbReference type="SUPFAM" id="SSF51294">
    <property type="entry name" value="Hedgehog/intein (Hint) domain"/>
    <property type="match status" value="1"/>
</dbReference>
<dbReference type="NCBIfam" id="TIGR01643">
    <property type="entry name" value="YD_repeat_2x"/>
    <property type="match status" value="13"/>
</dbReference>
<feature type="region of interest" description="Disordered" evidence="2">
    <location>
        <begin position="129"/>
        <end position="199"/>
    </location>
</feature>
<dbReference type="InterPro" id="IPR056823">
    <property type="entry name" value="TEN-like_YD-shell"/>
</dbReference>
<proteinExistence type="predicted"/>
<dbReference type="InterPro" id="IPR022385">
    <property type="entry name" value="Rhs_assc_core"/>
</dbReference>
<feature type="compositionally biased region" description="Low complexity" evidence="2">
    <location>
        <begin position="144"/>
        <end position="155"/>
    </location>
</feature>
<dbReference type="PANTHER" id="PTHR32305:SF15">
    <property type="entry name" value="PROTEIN RHSA-RELATED"/>
    <property type="match status" value="1"/>
</dbReference>
<keyword evidence="5" id="KW-1185">Reference proteome</keyword>
<evidence type="ECO:0000259" key="3">
    <source>
        <dbReference type="SMART" id="SM00306"/>
    </source>
</evidence>
<feature type="compositionally biased region" description="Polar residues" evidence="2">
    <location>
        <begin position="177"/>
        <end position="199"/>
    </location>
</feature>
<name>U2Q5A5_9ACTN</name>
<dbReference type="Pfam" id="PF07591">
    <property type="entry name" value="PT-HINT"/>
    <property type="match status" value="1"/>
</dbReference>
<comment type="caution">
    <text evidence="4">The sequence shown here is derived from an EMBL/GenBank/DDBJ whole genome shotgun (WGS) entry which is preliminary data.</text>
</comment>
<dbReference type="EMBL" id="ACVN02000276">
    <property type="protein sequence ID" value="ERK51536.1"/>
    <property type="molecule type" value="Genomic_DNA"/>
</dbReference>